<protein>
    <recommendedName>
        <fullName evidence="3">Toxin-antitoxin system YwqK family antitoxin</fullName>
    </recommendedName>
</protein>
<gene>
    <name evidence="1" type="ORF">FUA24_02225</name>
</gene>
<dbReference type="SUPFAM" id="SSF82185">
    <property type="entry name" value="Histone H3 K4-specific methyltransferase SET7/9 N-terminal domain"/>
    <property type="match status" value="1"/>
</dbReference>
<evidence type="ECO:0008006" key="3">
    <source>
        <dbReference type="Google" id="ProtNLM"/>
    </source>
</evidence>
<dbReference type="EMBL" id="VSDQ01000163">
    <property type="protein sequence ID" value="TYA92385.1"/>
    <property type="molecule type" value="Genomic_DNA"/>
</dbReference>
<comment type="caution">
    <text evidence="1">The sequence shown here is derived from an EMBL/GenBank/DDBJ whole genome shotgun (WGS) entry which is preliminary data.</text>
</comment>
<accession>A0A5D0J7M2</accession>
<name>A0A5D0J7M2_9FLAO</name>
<dbReference type="Gene3D" id="2.20.110.10">
    <property type="entry name" value="Histone H3 K4-specific methyltransferase SET7/9 N-terminal domain"/>
    <property type="match status" value="2"/>
</dbReference>
<organism evidence="1 2">
    <name type="scientific">Seonamhaeicola marinus</name>
    <dbReference type="NCBI Taxonomy" id="1912246"/>
    <lineage>
        <taxon>Bacteria</taxon>
        <taxon>Pseudomonadati</taxon>
        <taxon>Bacteroidota</taxon>
        <taxon>Flavobacteriia</taxon>
        <taxon>Flavobacteriales</taxon>
        <taxon>Flavobacteriaceae</taxon>
    </lineage>
</organism>
<dbReference type="AlphaFoldDB" id="A0A5D0J7M2"/>
<dbReference type="Proteomes" id="UP000323930">
    <property type="component" value="Unassembled WGS sequence"/>
</dbReference>
<sequence>MLIVSCGNKEPLVINADDQNLKLNNGVLEYHDDPFTGKLESTYANSAKHSEVFYYNGLKEGGEKQWYGNGILAMERFYHEGVKVGVHKAWWSNGIHKFVYYFNDKGEHHGNLKEWDITGLLIRDFNYKNGKESGAQKMWKDNGEIKSNYVVVNGERFGLIGLKKCYTVTVDKDEIK</sequence>
<keyword evidence="2" id="KW-1185">Reference proteome</keyword>
<reference evidence="1 2" key="1">
    <citation type="submission" date="2019-08" db="EMBL/GenBank/DDBJ databases">
        <title>Seonamhaeicola sediminis sp. nov., isolated from marine sediment.</title>
        <authorList>
            <person name="Cao W.R."/>
        </authorList>
    </citation>
    <scope>NUCLEOTIDE SEQUENCE [LARGE SCALE GENOMIC DNA]</scope>
    <source>
        <strain evidence="1 2">B011</strain>
    </source>
</reference>
<evidence type="ECO:0000313" key="1">
    <source>
        <dbReference type="EMBL" id="TYA92385.1"/>
    </source>
</evidence>
<evidence type="ECO:0000313" key="2">
    <source>
        <dbReference type="Proteomes" id="UP000323930"/>
    </source>
</evidence>
<dbReference type="OrthoDB" id="6334863at2"/>
<proteinExistence type="predicted"/>